<keyword evidence="11" id="KW-1003">Cell membrane</keyword>
<evidence type="ECO:0000313" key="14">
    <source>
        <dbReference type="Proteomes" id="UP000824128"/>
    </source>
</evidence>
<dbReference type="NCBIfam" id="TIGR01131">
    <property type="entry name" value="ATP_synt_6_or_A"/>
    <property type="match status" value="1"/>
</dbReference>
<evidence type="ECO:0000313" key="13">
    <source>
        <dbReference type="EMBL" id="HIU94021.1"/>
    </source>
</evidence>
<dbReference type="Pfam" id="PF00119">
    <property type="entry name" value="ATP-synt_A"/>
    <property type="match status" value="1"/>
</dbReference>
<comment type="function">
    <text evidence="11 12">Key component of the proton channel; it plays a direct role in the translocation of protons across the membrane.</text>
</comment>
<protein>
    <recommendedName>
        <fullName evidence="11 12">ATP synthase subunit a</fullName>
    </recommendedName>
    <alternativeName>
        <fullName evidence="11">ATP synthase F0 sector subunit a</fullName>
    </alternativeName>
    <alternativeName>
        <fullName evidence="11">F-ATPase subunit 6</fullName>
    </alternativeName>
</protein>
<evidence type="ECO:0000256" key="1">
    <source>
        <dbReference type="ARBA" id="ARBA00004141"/>
    </source>
</evidence>
<dbReference type="Proteomes" id="UP000824128">
    <property type="component" value="Unassembled WGS sequence"/>
</dbReference>
<reference evidence="13" key="1">
    <citation type="submission" date="2020-10" db="EMBL/GenBank/DDBJ databases">
        <authorList>
            <person name="Gilroy R."/>
        </authorList>
    </citation>
    <scope>NUCLEOTIDE SEQUENCE</scope>
    <source>
        <strain evidence="13">ChiGjej2B2-16831</strain>
    </source>
</reference>
<dbReference type="PRINTS" id="PR00123">
    <property type="entry name" value="ATPASEA"/>
</dbReference>
<evidence type="ECO:0000256" key="12">
    <source>
        <dbReference type="RuleBase" id="RU000483"/>
    </source>
</evidence>
<evidence type="ECO:0000256" key="3">
    <source>
        <dbReference type="ARBA" id="ARBA00022448"/>
    </source>
</evidence>
<evidence type="ECO:0000256" key="10">
    <source>
        <dbReference type="ARBA" id="ARBA00023310"/>
    </source>
</evidence>
<evidence type="ECO:0000256" key="7">
    <source>
        <dbReference type="ARBA" id="ARBA00022989"/>
    </source>
</evidence>
<evidence type="ECO:0000256" key="5">
    <source>
        <dbReference type="ARBA" id="ARBA00022692"/>
    </source>
</evidence>
<feature type="transmembrane region" description="Helical" evidence="11">
    <location>
        <begin position="193"/>
        <end position="218"/>
    </location>
</feature>
<accession>A0A9D1N3K5</accession>
<keyword evidence="5 11" id="KW-0812">Transmembrane</keyword>
<dbReference type="InterPro" id="IPR023011">
    <property type="entry name" value="ATP_synth_F0_asu_AS"/>
</dbReference>
<dbReference type="SUPFAM" id="SSF81336">
    <property type="entry name" value="F1F0 ATP synthase subunit A"/>
    <property type="match status" value="1"/>
</dbReference>
<feature type="transmembrane region" description="Helical" evidence="11">
    <location>
        <begin position="143"/>
        <end position="160"/>
    </location>
</feature>
<dbReference type="InterPro" id="IPR045082">
    <property type="entry name" value="ATP_syn_F0_a_bact/chloroplast"/>
</dbReference>
<comment type="subcellular location">
    <subcellularLocation>
        <location evidence="11 12">Cell membrane</location>
        <topology evidence="11 12">Multi-pass membrane protein</topology>
    </subcellularLocation>
    <subcellularLocation>
        <location evidence="1">Membrane</location>
        <topology evidence="1">Multi-pass membrane protein</topology>
    </subcellularLocation>
</comment>
<evidence type="ECO:0000256" key="8">
    <source>
        <dbReference type="ARBA" id="ARBA00023065"/>
    </source>
</evidence>
<dbReference type="InterPro" id="IPR000568">
    <property type="entry name" value="ATP_synth_F0_asu"/>
</dbReference>
<dbReference type="InterPro" id="IPR035908">
    <property type="entry name" value="F0_ATP_A_sf"/>
</dbReference>
<gene>
    <name evidence="11 13" type="primary">atpB</name>
    <name evidence="13" type="ORF">IAD24_02565</name>
</gene>
<dbReference type="Gene3D" id="1.20.120.220">
    <property type="entry name" value="ATP synthase, F0 complex, subunit A"/>
    <property type="match status" value="1"/>
</dbReference>
<sequence>MGEASEVVIPLFGVLDITGEVLLMWAICLVLVVVSAVATRRLRERPGRLQNVLETGIEYLDGFFTGLLGKRAARKYFYFLGSLFIFIIFSNYSGLIPGVGLTPYFKAPTSSLSVTVGLGLLAFVFLQLASLRARGGRGYLKRFITPVAFMLPLLVLDEFIKPASLALRLFGNIFGEETVTEELYNLLPIGAPALMMALSLLFCAIQAVVFTMLVSIYLDEGIEIEEA</sequence>
<keyword evidence="6 11" id="KW-0375">Hydrogen ion transport</keyword>
<evidence type="ECO:0000256" key="2">
    <source>
        <dbReference type="ARBA" id="ARBA00006810"/>
    </source>
</evidence>
<dbReference type="CDD" id="cd00310">
    <property type="entry name" value="ATP-synt_Fo_a_6"/>
    <property type="match status" value="1"/>
</dbReference>
<comment type="caution">
    <text evidence="13">The sequence shown here is derived from an EMBL/GenBank/DDBJ whole genome shotgun (WGS) entry which is preliminary data.</text>
</comment>
<dbReference type="EMBL" id="DVNZ01000082">
    <property type="protein sequence ID" value="HIU94021.1"/>
    <property type="molecule type" value="Genomic_DNA"/>
</dbReference>
<evidence type="ECO:0000256" key="11">
    <source>
        <dbReference type="HAMAP-Rule" id="MF_01393"/>
    </source>
</evidence>
<dbReference type="AlphaFoldDB" id="A0A9D1N3K5"/>
<name>A0A9D1N3K5_9FIRM</name>
<keyword evidence="3 11" id="KW-0813">Transport</keyword>
<reference evidence="13" key="2">
    <citation type="journal article" date="2021" name="PeerJ">
        <title>Extensive microbial diversity within the chicken gut microbiome revealed by metagenomics and culture.</title>
        <authorList>
            <person name="Gilroy R."/>
            <person name="Ravi A."/>
            <person name="Getino M."/>
            <person name="Pursley I."/>
            <person name="Horton D.L."/>
            <person name="Alikhan N.F."/>
            <person name="Baker D."/>
            <person name="Gharbi K."/>
            <person name="Hall N."/>
            <person name="Watson M."/>
            <person name="Adriaenssens E.M."/>
            <person name="Foster-Nyarko E."/>
            <person name="Jarju S."/>
            <person name="Secka A."/>
            <person name="Antonio M."/>
            <person name="Oren A."/>
            <person name="Chaudhuri R.R."/>
            <person name="La Ragione R."/>
            <person name="Hildebrand F."/>
            <person name="Pallen M.J."/>
        </authorList>
    </citation>
    <scope>NUCLEOTIDE SEQUENCE</scope>
    <source>
        <strain evidence="13">ChiGjej2B2-16831</strain>
    </source>
</reference>
<comment type="similarity">
    <text evidence="2 11 12">Belongs to the ATPase A chain family.</text>
</comment>
<evidence type="ECO:0000256" key="4">
    <source>
        <dbReference type="ARBA" id="ARBA00022547"/>
    </source>
</evidence>
<dbReference type="GO" id="GO:0005886">
    <property type="term" value="C:plasma membrane"/>
    <property type="evidence" value="ECO:0007669"/>
    <property type="project" value="UniProtKB-SubCell"/>
</dbReference>
<evidence type="ECO:0000256" key="6">
    <source>
        <dbReference type="ARBA" id="ARBA00022781"/>
    </source>
</evidence>
<keyword evidence="4 11" id="KW-0138">CF(0)</keyword>
<organism evidence="13 14">
    <name type="scientific">Candidatus Aphodomorpha intestinavium</name>
    <dbReference type="NCBI Taxonomy" id="2840672"/>
    <lineage>
        <taxon>Bacteria</taxon>
        <taxon>Bacillati</taxon>
        <taxon>Bacillota</taxon>
        <taxon>Clostridia</taxon>
        <taxon>Eubacteriales</taxon>
        <taxon>Candidatus Aphodomorpha</taxon>
    </lineage>
</organism>
<keyword evidence="10 11" id="KW-0066">ATP synthesis</keyword>
<feature type="transmembrane region" description="Helical" evidence="11">
    <location>
        <begin position="21"/>
        <end position="39"/>
    </location>
</feature>
<evidence type="ECO:0000256" key="9">
    <source>
        <dbReference type="ARBA" id="ARBA00023136"/>
    </source>
</evidence>
<keyword evidence="9 11" id="KW-0472">Membrane</keyword>
<dbReference type="HAMAP" id="MF_01393">
    <property type="entry name" value="ATP_synth_a_bact"/>
    <property type="match status" value="1"/>
</dbReference>
<feature type="transmembrane region" description="Helical" evidence="11">
    <location>
        <begin position="76"/>
        <end position="92"/>
    </location>
</feature>
<dbReference type="PANTHER" id="PTHR42823">
    <property type="entry name" value="ATP SYNTHASE SUBUNIT A, CHLOROPLASTIC"/>
    <property type="match status" value="1"/>
</dbReference>
<dbReference type="GO" id="GO:0045259">
    <property type="term" value="C:proton-transporting ATP synthase complex"/>
    <property type="evidence" value="ECO:0007669"/>
    <property type="project" value="UniProtKB-KW"/>
</dbReference>
<proteinExistence type="inferred from homology"/>
<dbReference type="GO" id="GO:0046933">
    <property type="term" value="F:proton-transporting ATP synthase activity, rotational mechanism"/>
    <property type="evidence" value="ECO:0007669"/>
    <property type="project" value="UniProtKB-UniRule"/>
</dbReference>
<keyword evidence="8 11" id="KW-0406">Ion transport</keyword>
<dbReference type="PANTHER" id="PTHR42823:SF3">
    <property type="entry name" value="ATP SYNTHASE SUBUNIT A, CHLOROPLASTIC"/>
    <property type="match status" value="1"/>
</dbReference>
<feature type="transmembrane region" description="Helical" evidence="11">
    <location>
        <begin position="112"/>
        <end position="131"/>
    </location>
</feature>
<dbReference type="GO" id="GO:0042777">
    <property type="term" value="P:proton motive force-driven plasma membrane ATP synthesis"/>
    <property type="evidence" value="ECO:0007669"/>
    <property type="project" value="TreeGrafter"/>
</dbReference>
<dbReference type="PROSITE" id="PS00449">
    <property type="entry name" value="ATPASE_A"/>
    <property type="match status" value="1"/>
</dbReference>
<keyword evidence="7 11" id="KW-1133">Transmembrane helix</keyword>